<dbReference type="PANTHER" id="PTHR22754">
    <property type="entry name" value="DISCO-INTERACTING PROTEIN 2 DIP2 -RELATED"/>
    <property type="match status" value="1"/>
</dbReference>
<sequence>MTELVPQHPTIVHALMANAERGASAPSTIFVPERGDADGEIAWRHEDLAAAAGRTAAALSAEGVEPGDRVMLCLPTSPEFVTAFFGALMLGAVPTAVATPSGFGSADIFRDKFTRLLGYLEPAAVVATRSVLAGGALPDTMAAIDGDVLHAWACSPDAPTLAPRLPEPGDLAFIQATSGSTGTPKGVQITHANLAANCEQIAQAAAMGVGDTWVGWLPLHHDMGLIGGFLTPVFRGIDAVLMPPSRFLRSPGDWLRAVSRYRGTFTAAPNFAYGYAAARVTDAELDGVDLSSWRFLFCGAEPIHPPTVQSFVDRFAAWGLPKNALVPCYGMAEASLAVTVNRPHAPVAYDSVSRRALTGKGVALDIPEDDRDVMHIVDCGAPLPGTEVRIVDEDGAVCGSDVVGRIQFRGPSMTIGYFRLPEETAAATRDGWWDTGDIGYLRDGRLRITGRHKDLIIIRGANYLPTDFELAAQEVAGVRLGGVAAVGHADTRGLSEELHLIVESGAEATEHDALRRAVRVAVSKRTGVLPAGVRVVPPRSIPKTTSGKVQRAEARRLFLAEDDLVGAGGAA</sequence>
<dbReference type="Gene3D" id="3.30.300.30">
    <property type="match status" value="1"/>
</dbReference>
<dbReference type="GO" id="GO:0016874">
    <property type="term" value="F:ligase activity"/>
    <property type="evidence" value="ECO:0007669"/>
    <property type="project" value="UniProtKB-KW"/>
</dbReference>
<gene>
    <name evidence="4" type="ORF">OG563_00615</name>
</gene>
<dbReference type="Gene3D" id="3.40.50.12780">
    <property type="entry name" value="N-terminal domain of ligase-like"/>
    <property type="match status" value="1"/>
</dbReference>
<dbReference type="InterPro" id="IPR045851">
    <property type="entry name" value="AMP-bd_C_sf"/>
</dbReference>
<comment type="similarity">
    <text evidence="1">Belongs to the ATP-dependent AMP-binding enzyme family.</text>
</comment>
<dbReference type="Proteomes" id="UP001432062">
    <property type="component" value="Chromosome"/>
</dbReference>
<dbReference type="PROSITE" id="PS00455">
    <property type="entry name" value="AMP_BINDING"/>
    <property type="match status" value="1"/>
</dbReference>
<dbReference type="InterPro" id="IPR042099">
    <property type="entry name" value="ANL_N_sf"/>
</dbReference>
<keyword evidence="2 4" id="KW-0436">Ligase</keyword>
<dbReference type="Pfam" id="PF00501">
    <property type="entry name" value="AMP-binding"/>
    <property type="match status" value="1"/>
</dbReference>
<evidence type="ECO:0000256" key="2">
    <source>
        <dbReference type="ARBA" id="ARBA00022598"/>
    </source>
</evidence>
<evidence type="ECO:0000256" key="1">
    <source>
        <dbReference type="ARBA" id="ARBA00006432"/>
    </source>
</evidence>
<keyword evidence="5" id="KW-1185">Reference proteome</keyword>
<dbReference type="InterPro" id="IPR020845">
    <property type="entry name" value="AMP-binding_CS"/>
</dbReference>
<evidence type="ECO:0000313" key="4">
    <source>
        <dbReference type="EMBL" id="WUV46801.1"/>
    </source>
</evidence>
<dbReference type="InterPro" id="IPR000873">
    <property type="entry name" value="AMP-dep_synth/lig_dom"/>
</dbReference>
<proteinExistence type="inferred from homology"/>
<protein>
    <submittedName>
        <fullName evidence="4">Fatty acyl-AMP ligase</fullName>
    </submittedName>
</protein>
<name>A0ABZ1YUU1_9NOCA</name>
<dbReference type="PANTHER" id="PTHR22754:SF32">
    <property type="entry name" value="DISCO-INTERACTING PROTEIN 2"/>
    <property type="match status" value="1"/>
</dbReference>
<organism evidence="4 5">
    <name type="scientific">Nocardia vinacea</name>
    <dbReference type="NCBI Taxonomy" id="96468"/>
    <lineage>
        <taxon>Bacteria</taxon>
        <taxon>Bacillati</taxon>
        <taxon>Actinomycetota</taxon>
        <taxon>Actinomycetes</taxon>
        <taxon>Mycobacteriales</taxon>
        <taxon>Nocardiaceae</taxon>
        <taxon>Nocardia</taxon>
    </lineage>
</organism>
<evidence type="ECO:0000259" key="3">
    <source>
        <dbReference type="Pfam" id="PF00501"/>
    </source>
</evidence>
<dbReference type="SUPFAM" id="SSF56801">
    <property type="entry name" value="Acetyl-CoA synthetase-like"/>
    <property type="match status" value="1"/>
</dbReference>
<dbReference type="InterPro" id="IPR040097">
    <property type="entry name" value="FAAL/FAAC"/>
</dbReference>
<dbReference type="CDD" id="cd05931">
    <property type="entry name" value="FAAL"/>
    <property type="match status" value="1"/>
</dbReference>
<reference evidence="4" key="1">
    <citation type="submission" date="2022-10" db="EMBL/GenBank/DDBJ databases">
        <title>The complete genomes of actinobacterial strains from the NBC collection.</title>
        <authorList>
            <person name="Joergensen T.S."/>
            <person name="Alvarez Arevalo M."/>
            <person name="Sterndorff E.B."/>
            <person name="Faurdal D."/>
            <person name="Vuksanovic O."/>
            <person name="Mourched A.-S."/>
            <person name="Charusanti P."/>
            <person name="Shaw S."/>
            <person name="Blin K."/>
            <person name="Weber T."/>
        </authorList>
    </citation>
    <scope>NUCLEOTIDE SEQUENCE</scope>
    <source>
        <strain evidence="4">NBC_01482</strain>
    </source>
</reference>
<accession>A0ABZ1YUU1</accession>
<dbReference type="EMBL" id="CP109441">
    <property type="protein sequence ID" value="WUV46801.1"/>
    <property type="molecule type" value="Genomic_DNA"/>
</dbReference>
<feature type="domain" description="AMP-dependent synthetase/ligase" evidence="3">
    <location>
        <begin position="38"/>
        <end position="418"/>
    </location>
</feature>
<evidence type="ECO:0000313" key="5">
    <source>
        <dbReference type="Proteomes" id="UP001432062"/>
    </source>
</evidence>
<dbReference type="RefSeq" id="WP_327099717.1">
    <property type="nucleotide sequence ID" value="NZ_CP109149.1"/>
</dbReference>